<dbReference type="InterPro" id="IPR002942">
    <property type="entry name" value="S4_RNA-bd"/>
</dbReference>
<evidence type="ECO:0000259" key="5">
    <source>
        <dbReference type="Pfam" id="PF01479"/>
    </source>
</evidence>
<dbReference type="Gene3D" id="3.30.2350.10">
    <property type="entry name" value="Pseudouridine synthase"/>
    <property type="match status" value="1"/>
</dbReference>
<dbReference type="Proteomes" id="UP000002601">
    <property type="component" value="Chromosome"/>
</dbReference>
<dbReference type="PANTHER" id="PTHR21600">
    <property type="entry name" value="MITOCHONDRIAL RNA PSEUDOURIDINE SYNTHASE"/>
    <property type="match status" value="1"/>
</dbReference>
<keyword evidence="3" id="KW-0694">RNA-binding</keyword>
<dbReference type="SUPFAM" id="SSF55120">
    <property type="entry name" value="Pseudouridine synthase"/>
    <property type="match status" value="1"/>
</dbReference>
<comment type="similarity">
    <text evidence="1">Belongs to the pseudouridine synthase RluA family.</text>
</comment>
<dbReference type="KEGG" id="dsa:Desal_2710"/>
<dbReference type="Pfam" id="PF01479">
    <property type="entry name" value="S4"/>
    <property type="match status" value="1"/>
</dbReference>
<dbReference type="SUPFAM" id="SSF55174">
    <property type="entry name" value="Alpha-L RNA-binding motif"/>
    <property type="match status" value="1"/>
</dbReference>
<dbReference type="CDD" id="cd02869">
    <property type="entry name" value="PseudoU_synth_RluA_like"/>
    <property type="match status" value="1"/>
</dbReference>
<evidence type="ECO:0000256" key="2">
    <source>
        <dbReference type="ARBA" id="ARBA00023235"/>
    </source>
</evidence>
<feature type="domain" description="Pseudouridine synthase RsuA/RluA-like" evidence="4">
    <location>
        <begin position="118"/>
        <end position="261"/>
    </location>
</feature>
<keyword evidence="2" id="KW-0413">Isomerase</keyword>
<dbReference type="GO" id="GO:0000455">
    <property type="term" value="P:enzyme-directed rRNA pseudouridine synthesis"/>
    <property type="evidence" value="ECO:0007669"/>
    <property type="project" value="UniProtKB-ARBA"/>
</dbReference>
<dbReference type="AlphaFoldDB" id="C6BZC7"/>
<dbReference type="InterPro" id="IPR050188">
    <property type="entry name" value="RluA_PseudoU_synthase"/>
</dbReference>
<evidence type="ECO:0000313" key="7">
    <source>
        <dbReference type="Proteomes" id="UP000002601"/>
    </source>
</evidence>
<dbReference type="EMBL" id="CP001649">
    <property type="protein sequence ID" value="ACS80764.1"/>
    <property type="molecule type" value="Genomic_DNA"/>
</dbReference>
<dbReference type="Gene3D" id="3.10.290.10">
    <property type="entry name" value="RNA-binding S4 domain"/>
    <property type="match status" value="1"/>
</dbReference>
<dbReference type="CDD" id="cd00165">
    <property type="entry name" value="S4"/>
    <property type="match status" value="1"/>
</dbReference>
<dbReference type="eggNOG" id="COG0564">
    <property type="taxonomic scope" value="Bacteria"/>
</dbReference>
<dbReference type="GO" id="GO:0003723">
    <property type="term" value="F:RNA binding"/>
    <property type="evidence" value="ECO:0007669"/>
    <property type="project" value="UniProtKB-KW"/>
</dbReference>
<proteinExistence type="inferred from homology"/>
<feature type="domain" description="RNA-binding S4" evidence="5">
    <location>
        <begin position="43"/>
        <end position="77"/>
    </location>
</feature>
<evidence type="ECO:0000313" key="6">
    <source>
        <dbReference type="EMBL" id="ACS80764.1"/>
    </source>
</evidence>
<organism evidence="6 7">
    <name type="scientific">Maridesulfovibrio salexigens (strain ATCC 14822 / DSM 2638 / NCIMB 8403 / VKM B-1763)</name>
    <name type="common">Desulfovibrio salexigens</name>
    <dbReference type="NCBI Taxonomy" id="526222"/>
    <lineage>
        <taxon>Bacteria</taxon>
        <taxon>Pseudomonadati</taxon>
        <taxon>Thermodesulfobacteriota</taxon>
        <taxon>Desulfovibrionia</taxon>
        <taxon>Desulfovibrionales</taxon>
        <taxon>Desulfovibrionaceae</taxon>
        <taxon>Maridesulfovibrio</taxon>
    </lineage>
</organism>
<dbReference type="STRING" id="526222.Desal_2710"/>
<name>C6BZC7_MARSD</name>
<sequence>MLFPLQRKPRSMNWNGNQLPETEDKQLNEIDRIIAGDSDDGLRLDKFLLKLLPDSGLRERRRLIENGLVMVNGRSCRSGLKMFPGAEVVLLEAEDRSCAVEILSQVKVVKQGEGFGTVYKPEGLHSAAIAGSAESSVEECLSGIFPGKEPILANRLDFLTSGMLLIAFGVERENEFRECEDSGTVDKVYHAKVHGIPEGPFVVKNSLDTADRKRTKVLDDQAPEERWSSAEVVERYDDGTSLLEVRIAKGARHQIRAHLAHAGFPIVGDPIYGREDSADRMYLHHRKIVLPGFEAVCETGWK</sequence>
<dbReference type="InterPro" id="IPR020103">
    <property type="entry name" value="PsdUridine_synth_cat_dom_sf"/>
</dbReference>
<reference evidence="6 7" key="1">
    <citation type="submission" date="2009-06" db="EMBL/GenBank/DDBJ databases">
        <title>Complete sequence of Desulfovibrio salexigens DSM 2638.</title>
        <authorList>
            <consortium name="US DOE Joint Genome Institute"/>
            <person name="Lucas S."/>
            <person name="Copeland A."/>
            <person name="Lapidus A."/>
            <person name="Glavina del Rio T."/>
            <person name="Tice H."/>
            <person name="Bruce D."/>
            <person name="Goodwin L."/>
            <person name="Pitluck S."/>
            <person name="Munk A.C."/>
            <person name="Brettin T."/>
            <person name="Detter J.C."/>
            <person name="Han C."/>
            <person name="Tapia R."/>
            <person name="Larimer F."/>
            <person name="Land M."/>
            <person name="Hauser L."/>
            <person name="Kyrpides N."/>
            <person name="Anderson I."/>
            <person name="Wall J.D."/>
            <person name="Arkin A.P."/>
            <person name="Dehal P."/>
            <person name="Chivian D."/>
            <person name="Giles B."/>
            <person name="Hazen T.C."/>
        </authorList>
    </citation>
    <scope>NUCLEOTIDE SEQUENCE [LARGE SCALE GENOMIC DNA]</scope>
    <source>
        <strain evidence="7">ATCC 14822 / DSM 2638 / NCIMB 8403 / VKM B-1763</strain>
    </source>
</reference>
<dbReference type="PROSITE" id="PS50889">
    <property type="entry name" value="S4"/>
    <property type="match status" value="1"/>
</dbReference>
<keyword evidence="7" id="KW-1185">Reference proteome</keyword>
<protein>
    <submittedName>
        <fullName evidence="6">Pseudouridine synthase</fullName>
    </submittedName>
</protein>
<evidence type="ECO:0000259" key="4">
    <source>
        <dbReference type="Pfam" id="PF00849"/>
    </source>
</evidence>
<gene>
    <name evidence="6" type="ordered locus">Desal_2710</name>
</gene>
<dbReference type="HOGENOM" id="CLU_016902_1_3_7"/>
<evidence type="ECO:0000256" key="1">
    <source>
        <dbReference type="ARBA" id="ARBA00010876"/>
    </source>
</evidence>
<accession>C6BZC7</accession>
<evidence type="ECO:0000256" key="3">
    <source>
        <dbReference type="PROSITE-ProRule" id="PRU00182"/>
    </source>
</evidence>
<dbReference type="Pfam" id="PF00849">
    <property type="entry name" value="PseudoU_synth_2"/>
    <property type="match status" value="1"/>
</dbReference>
<dbReference type="InterPro" id="IPR006145">
    <property type="entry name" value="PsdUridine_synth_RsuA/RluA"/>
</dbReference>
<dbReference type="GO" id="GO:0120159">
    <property type="term" value="F:rRNA pseudouridine synthase activity"/>
    <property type="evidence" value="ECO:0007669"/>
    <property type="project" value="UniProtKB-ARBA"/>
</dbReference>
<dbReference type="InterPro" id="IPR036986">
    <property type="entry name" value="S4_RNA-bd_sf"/>
</dbReference>